<dbReference type="RefSeq" id="WP_350016422.1">
    <property type="nucleotide sequence ID" value="NZ_CP157948.1"/>
</dbReference>
<dbReference type="GO" id="GO:0006281">
    <property type="term" value="P:DNA repair"/>
    <property type="evidence" value="ECO:0007669"/>
    <property type="project" value="UniProtKB-KW"/>
</dbReference>
<feature type="compositionally biased region" description="Basic and acidic residues" evidence="9">
    <location>
        <begin position="235"/>
        <end position="244"/>
    </location>
</feature>
<dbReference type="InterPro" id="IPR055367">
    <property type="entry name" value="WH4_Lhr"/>
</dbReference>
<accession>A0AAU7QNR7</accession>
<dbReference type="Gene3D" id="3.40.50.300">
    <property type="entry name" value="P-loop containing nucleotide triphosphate hydrolases"/>
    <property type="match status" value="2"/>
</dbReference>
<dbReference type="CDD" id="cd18796">
    <property type="entry name" value="SF2_C_LHR"/>
    <property type="match status" value="1"/>
</dbReference>
<keyword evidence="4 12" id="KW-0347">Helicase</keyword>
<dbReference type="EMBL" id="CP157948">
    <property type="protein sequence ID" value="XBS90243.1"/>
    <property type="molecule type" value="Genomic_DNA"/>
</dbReference>
<dbReference type="PANTHER" id="PTHR47962">
    <property type="entry name" value="ATP-DEPENDENT HELICASE LHR-RELATED-RELATED"/>
    <property type="match status" value="1"/>
</dbReference>
<dbReference type="Pfam" id="PF00271">
    <property type="entry name" value="Helicase_C"/>
    <property type="match status" value="1"/>
</dbReference>
<sequence>MHIAPCPLDAFHPAVAAWFRRTFPAPSAAQAAAWPSIRAGSHTLVAAPTGSGKTLTAFLAAIDELVREGVAHGGVPADATSVLYVSPLKALSNDIHINLEAPLEGIRAELEKLGLPDVAIRTAVRTGDTPQAERNLLRKLPPHILVTTPESLYVLLGSASGRAMLAGVRSVIVDEIHAIAGSKRGSHLVLSLERLESLCQRRLLRIGLSATQKPIEKIADFLVGARHSLLPPGEGARRADEGSGSRKSNNKAAHECDSPASTHPSSVPSGHLLPAGEKGVRCTIINTGHTRPRDLAIEVPPVPLEAVMSNDSWELVYNRLAQLVEAHRTTLVFVNTRRMAERAARHLSERLGKEHVAAHHGSLARELRLDAEQRLKRGELKVLVATASLELGIDIGEVDLVCQLGSPRSIAAFLQRAGRSGHSIDGTPKARLFPATRDDLIECTALLDCVRRGELDALILPPQPLDVLAQQIVAEVACAEWDEDALYALVRRAYPYRDLSRADFDAVVRMLAEGFTTRQGPRAAYIHRDAVNRQLRPRRSARLTALTSGGTIPETADYKVVLEPQAIIVGTVNEDFAVESMAGDIFQLGNASYRIQRVERDRLRVEDAHGAPPSIPFWLGEAPGRSDELSFGVSRLREEISVQLDAGGVSAAIAWLHDQLGLDEAAAQQLADYLARAKAALGVLPSQHTLVLERFFDESGGTQLVIHTPWGSRINRAWGLALRKRFCRQFNFELQAAATEDAIVLSLSTSHSFPLEEVAHYLHSNTAEHVLVQALLDAPLFPARWRWNAVTALALPRFTGGKKTPPPLQRMKSEDLLAAVFPDQVACLENIVGEREVPDHPLVNQTMHDCLREAMDVDGLLAILRQLEAGEIAIVARDLTAPSPLAAEVLNAAPYAFLDDAPLEERRTQAVQTRRWNADNADDLGRLDPDAIAAVREEAWPQVRDADEMHEALTLLGFVTVAEVEANTGWAERLQALATARRATRLTDVWTTAEQLPLWLALHPAASMQPPIAAPAEYAAQAWPREDALLELVRHRLGGLGPVTARELAQSMNVDAGEVEQALLRLQSEGYVMQGRFTADASDTEWCERHLLARIHRYTIGRLRREIEPVSRRALMRFLFDWQHVSAATRSNGPDALVATLAQLEGYEAAAGAWEAEILPARVGDYSISWLDELCRSGRIAWSRLRTGSGGGGGPVRSTPIVLLPRREMAVWTAVAAGDPQEILLSSRAQAVADALQEHGALFFDELLAETHLLRTELEDALGELVAAGRISADSFAGLRALLLPAAKRDGARHRRMRRHTFGGIEDAGRWSLARSTAKSTPPQPSPARREGSTTAPAPPPASRGRLGGGEALDPDAIEHIARTLLRRYGVVFWKLLEREAPWLPSWRELLRVYHRLEARGEIRGGRFVEGLVGEQFALPEAIAPLRAIRQRADDGELVCVSGSDPLNLVGTVLVGDKVPALAGSRVLYRDGMPIAALVGGKVVPLIELSAADARLAKQVLLRHPPSQPEAVAAAR</sequence>
<evidence type="ECO:0000256" key="9">
    <source>
        <dbReference type="SAM" id="MobiDB-lite"/>
    </source>
</evidence>
<feature type="domain" description="Helicase C-terminal" evidence="11">
    <location>
        <begin position="319"/>
        <end position="466"/>
    </location>
</feature>
<dbReference type="InterPro" id="IPR013701">
    <property type="entry name" value="Lhr-like_DEAD/DEAH_assoc"/>
</dbReference>
<dbReference type="InterPro" id="IPR011545">
    <property type="entry name" value="DEAD/DEAH_box_helicase_dom"/>
</dbReference>
<dbReference type="InterPro" id="IPR027417">
    <property type="entry name" value="P-loop_NTPase"/>
</dbReference>
<feature type="region of interest" description="Disordered" evidence="9">
    <location>
        <begin position="1315"/>
        <end position="1350"/>
    </location>
</feature>
<evidence type="ECO:0000256" key="4">
    <source>
        <dbReference type="ARBA" id="ARBA00022806"/>
    </source>
</evidence>
<dbReference type="GO" id="GO:0004386">
    <property type="term" value="F:helicase activity"/>
    <property type="evidence" value="ECO:0007669"/>
    <property type="project" value="UniProtKB-KW"/>
</dbReference>
<keyword evidence="5" id="KW-0067">ATP-binding</keyword>
<evidence type="ECO:0000259" key="10">
    <source>
        <dbReference type="PROSITE" id="PS51192"/>
    </source>
</evidence>
<evidence type="ECO:0000256" key="5">
    <source>
        <dbReference type="ARBA" id="ARBA00022840"/>
    </source>
</evidence>
<reference evidence="12" key="1">
    <citation type="submission" date="2024-06" db="EMBL/GenBank/DDBJ databases">
        <authorList>
            <person name="Sun Y."/>
        </authorList>
    </citation>
    <scope>NUCLEOTIDE SEQUENCE</scope>
    <source>
        <strain evidence="12">IGA1.0</strain>
    </source>
</reference>
<evidence type="ECO:0000256" key="3">
    <source>
        <dbReference type="ARBA" id="ARBA00022801"/>
    </source>
</evidence>
<evidence type="ECO:0000313" key="12">
    <source>
        <dbReference type="EMBL" id="XBS90243.1"/>
    </source>
</evidence>
<name>A0AAU7QNR7_9GAMM</name>
<evidence type="ECO:0000256" key="1">
    <source>
        <dbReference type="ARBA" id="ARBA00022741"/>
    </source>
</evidence>
<dbReference type="Pfam" id="PF23234">
    <property type="entry name" value="WHD_4th_Lhr"/>
    <property type="match status" value="1"/>
</dbReference>
<keyword evidence="6" id="KW-0238">DNA-binding</keyword>
<dbReference type="EC" id="3.6.4.-" evidence="12"/>
<evidence type="ECO:0000256" key="7">
    <source>
        <dbReference type="ARBA" id="ARBA00023204"/>
    </source>
</evidence>
<dbReference type="PROSITE" id="PS51192">
    <property type="entry name" value="HELICASE_ATP_BIND_1"/>
    <property type="match status" value="1"/>
</dbReference>
<dbReference type="GO" id="GO:0005524">
    <property type="term" value="F:ATP binding"/>
    <property type="evidence" value="ECO:0007669"/>
    <property type="project" value="UniProtKB-KW"/>
</dbReference>
<keyword evidence="7" id="KW-0234">DNA repair</keyword>
<organism evidence="12">
    <name type="scientific">Rhodanobacter sp. IGA1.0</name>
    <dbReference type="NCBI Taxonomy" id="3158582"/>
    <lineage>
        <taxon>Bacteria</taxon>
        <taxon>Pseudomonadati</taxon>
        <taxon>Pseudomonadota</taxon>
        <taxon>Gammaproteobacteria</taxon>
        <taxon>Lysobacterales</taxon>
        <taxon>Rhodanobacteraceae</taxon>
        <taxon>Rhodanobacter</taxon>
    </lineage>
</organism>
<feature type="domain" description="Helicase ATP-binding" evidence="10">
    <location>
        <begin position="34"/>
        <end position="230"/>
    </location>
</feature>
<feature type="compositionally biased region" description="Polar residues" evidence="9">
    <location>
        <begin position="259"/>
        <end position="268"/>
    </location>
</feature>
<dbReference type="InterPro" id="IPR052511">
    <property type="entry name" value="ATP-dep_Helicase"/>
</dbReference>
<keyword evidence="1" id="KW-0547">Nucleotide-binding</keyword>
<keyword evidence="2" id="KW-0227">DNA damage</keyword>
<dbReference type="Pfam" id="PF00270">
    <property type="entry name" value="DEAD"/>
    <property type="match status" value="1"/>
</dbReference>
<dbReference type="GO" id="GO:0003677">
    <property type="term" value="F:DNA binding"/>
    <property type="evidence" value="ECO:0007669"/>
    <property type="project" value="UniProtKB-KW"/>
</dbReference>
<protein>
    <submittedName>
        <fullName evidence="12">DEAD/DEAH box helicase</fullName>
        <ecNumber evidence="12">3.6.4.-</ecNumber>
    </submittedName>
</protein>
<keyword evidence="8" id="KW-0413">Isomerase</keyword>
<evidence type="ECO:0000256" key="8">
    <source>
        <dbReference type="ARBA" id="ARBA00023235"/>
    </source>
</evidence>
<dbReference type="Pfam" id="PF19306">
    <property type="entry name" value="WHD_Lhr"/>
    <property type="match status" value="1"/>
</dbReference>
<dbReference type="InterPro" id="IPR045628">
    <property type="entry name" value="Lhr_WH_dom"/>
</dbReference>
<evidence type="ECO:0000256" key="6">
    <source>
        <dbReference type="ARBA" id="ARBA00023125"/>
    </source>
</evidence>
<feature type="region of interest" description="Disordered" evidence="9">
    <location>
        <begin position="232"/>
        <end position="274"/>
    </location>
</feature>
<dbReference type="Pfam" id="PF23235">
    <property type="entry name" value="WHD_3rd_Lhr"/>
    <property type="match status" value="1"/>
</dbReference>
<dbReference type="InterPro" id="IPR014001">
    <property type="entry name" value="Helicase_ATP-bd"/>
</dbReference>
<dbReference type="SMART" id="SM00490">
    <property type="entry name" value="HELICc"/>
    <property type="match status" value="1"/>
</dbReference>
<evidence type="ECO:0000256" key="2">
    <source>
        <dbReference type="ARBA" id="ARBA00022763"/>
    </source>
</evidence>
<dbReference type="GO" id="GO:0016887">
    <property type="term" value="F:ATP hydrolysis activity"/>
    <property type="evidence" value="ECO:0007669"/>
    <property type="project" value="TreeGrafter"/>
</dbReference>
<dbReference type="SUPFAM" id="SSF52540">
    <property type="entry name" value="P-loop containing nucleoside triphosphate hydrolases"/>
    <property type="match status" value="1"/>
</dbReference>
<dbReference type="PANTHER" id="PTHR47962:SF5">
    <property type="entry name" value="ATP-DEPENDENT HELICASE LHR-RELATED"/>
    <property type="match status" value="1"/>
</dbReference>
<dbReference type="Pfam" id="PF08494">
    <property type="entry name" value="DEAD_assoc"/>
    <property type="match status" value="1"/>
</dbReference>
<gene>
    <name evidence="12" type="ORF">ABNK63_00955</name>
</gene>
<dbReference type="PROSITE" id="PS51194">
    <property type="entry name" value="HELICASE_CTER"/>
    <property type="match status" value="1"/>
</dbReference>
<keyword evidence="3 12" id="KW-0378">Hydrolase</keyword>
<dbReference type="InterPro" id="IPR055368">
    <property type="entry name" value="WH3_Lhr"/>
</dbReference>
<proteinExistence type="predicted"/>
<evidence type="ECO:0000259" key="11">
    <source>
        <dbReference type="PROSITE" id="PS51194"/>
    </source>
</evidence>
<dbReference type="InterPro" id="IPR001650">
    <property type="entry name" value="Helicase_C-like"/>
</dbReference>
<dbReference type="SMART" id="SM00487">
    <property type="entry name" value="DEXDc"/>
    <property type="match status" value="1"/>
</dbReference>